<reference evidence="1" key="2">
    <citation type="journal article" date="2022" name="New Phytol.">
        <title>Evolutionary transition to the ectomycorrhizal habit in the genomes of a hyperdiverse lineage of mushroom-forming fungi.</title>
        <authorList>
            <person name="Looney B."/>
            <person name="Miyauchi S."/>
            <person name="Morin E."/>
            <person name="Drula E."/>
            <person name="Courty P.E."/>
            <person name="Kohler A."/>
            <person name="Kuo A."/>
            <person name="LaButti K."/>
            <person name="Pangilinan J."/>
            <person name="Lipzen A."/>
            <person name="Riley R."/>
            <person name="Andreopoulos W."/>
            <person name="He G."/>
            <person name="Johnson J."/>
            <person name="Nolan M."/>
            <person name="Tritt A."/>
            <person name="Barry K.W."/>
            <person name="Grigoriev I.V."/>
            <person name="Nagy L.G."/>
            <person name="Hibbett D."/>
            <person name="Henrissat B."/>
            <person name="Matheny P.B."/>
            <person name="Labbe J."/>
            <person name="Martin F.M."/>
        </authorList>
    </citation>
    <scope>NUCLEOTIDE SEQUENCE</scope>
    <source>
        <strain evidence="1">HHB10654</strain>
    </source>
</reference>
<organism evidence="1 2">
    <name type="scientific">Artomyces pyxidatus</name>
    <dbReference type="NCBI Taxonomy" id="48021"/>
    <lineage>
        <taxon>Eukaryota</taxon>
        <taxon>Fungi</taxon>
        <taxon>Dikarya</taxon>
        <taxon>Basidiomycota</taxon>
        <taxon>Agaricomycotina</taxon>
        <taxon>Agaricomycetes</taxon>
        <taxon>Russulales</taxon>
        <taxon>Auriscalpiaceae</taxon>
        <taxon>Artomyces</taxon>
    </lineage>
</organism>
<keyword evidence="2" id="KW-1185">Reference proteome</keyword>
<protein>
    <submittedName>
        <fullName evidence="1">RNase P/MRP, p29 subunit</fullName>
    </submittedName>
</protein>
<dbReference type="Proteomes" id="UP000814140">
    <property type="component" value="Unassembled WGS sequence"/>
</dbReference>
<accession>A0ACB8SQS9</accession>
<evidence type="ECO:0000313" key="1">
    <source>
        <dbReference type="EMBL" id="KAI0058790.1"/>
    </source>
</evidence>
<sequence>MSYDYYVQQDGDGRVANFERSYLAAGGNGPQQMTSRAKYSSALPFTPQYVQSHLKGANPGALYEDRVRRRRILLENPARVSETKRKRNETRAQRQKEKERKSLGVMGRKEAAEKGVWKLKKEETKYELFIHLHRMWMDYMSELLGLSSPPSEQALPDSKVMPNAAGMHTKLVKADFHGSIMTGALHVRPIDCLVSLRQFARSVRRSKNTALVGLSGIVVHESENAFRVVTQKNKLKLLPKHGSVFAFAVPLYSTLNPSAVATPPGLFMNAAALPSTDIPKLTVLNKPHIEFELYGNQFQFRAAERAGKKFKSKETIEL</sequence>
<reference evidence="1" key="1">
    <citation type="submission" date="2021-03" db="EMBL/GenBank/DDBJ databases">
        <authorList>
            <consortium name="DOE Joint Genome Institute"/>
            <person name="Ahrendt S."/>
            <person name="Looney B.P."/>
            <person name="Miyauchi S."/>
            <person name="Morin E."/>
            <person name="Drula E."/>
            <person name="Courty P.E."/>
            <person name="Chicoki N."/>
            <person name="Fauchery L."/>
            <person name="Kohler A."/>
            <person name="Kuo A."/>
            <person name="Labutti K."/>
            <person name="Pangilinan J."/>
            <person name="Lipzen A."/>
            <person name="Riley R."/>
            <person name="Andreopoulos W."/>
            <person name="He G."/>
            <person name="Johnson J."/>
            <person name="Barry K.W."/>
            <person name="Grigoriev I.V."/>
            <person name="Nagy L."/>
            <person name="Hibbett D."/>
            <person name="Henrissat B."/>
            <person name="Matheny P.B."/>
            <person name="Labbe J."/>
            <person name="Martin F."/>
        </authorList>
    </citation>
    <scope>NUCLEOTIDE SEQUENCE</scope>
    <source>
        <strain evidence="1">HHB10654</strain>
    </source>
</reference>
<gene>
    <name evidence="1" type="ORF">BV25DRAFT_1203851</name>
</gene>
<name>A0ACB8SQS9_9AGAM</name>
<evidence type="ECO:0000313" key="2">
    <source>
        <dbReference type="Proteomes" id="UP000814140"/>
    </source>
</evidence>
<proteinExistence type="predicted"/>
<comment type="caution">
    <text evidence="1">The sequence shown here is derived from an EMBL/GenBank/DDBJ whole genome shotgun (WGS) entry which is preliminary data.</text>
</comment>
<dbReference type="EMBL" id="MU277232">
    <property type="protein sequence ID" value="KAI0058790.1"/>
    <property type="molecule type" value="Genomic_DNA"/>
</dbReference>